<dbReference type="InterPro" id="IPR036291">
    <property type="entry name" value="NAD(P)-bd_dom_sf"/>
</dbReference>
<evidence type="ECO:0000313" key="10">
    <source>
        <dbReference type="EMBL" id="KAK6626489.1"/>
    </source>
</evidence>
<keyword evidence="5" id="KW-0560">Oxidoreductase</keyword>
<evidence type="ECO:0000256" key="2">
    <source>
        <dbReference type="ARBA" id="ARBA00012776"/>
    </source>
</evidence>
<comment type="catalytic activity">
    <reaction evidence="7">
        <text>(6R)-5,10-methenyltetrahydrofolate + H2O = (6R)-10-formyltetrahydrofolate + H(+)</text>
        <dbReference type="Rhea" id="RHEA:23700"/>
        <dbReference type="ChEBI" id="CHEBI:15377"/>
        <dbReference type="ChEBI" id="CHEBI:15378"/>
        <dbReference type="ChEBI" id="CHEBI:57455"/>
        <dbReference type="ChEBI" id="CHEBI:195366"/>
        <dbReference type="EC" id="3.5.4.9"/>
    </reaction>
</comment>
<dbReference type="InterPro" id="IPR020867">
    <property type="entry name" value="THF_DH/CycHdrlase_CS"/>
</dbReference>
<dbReference type="SUPFAM" id="SSF53223">
    <property type="entry name" value="Aminoacid dehydrogenase-like, N-terminal domain"/>
    <property type="match status" value="1"/>
</dbReference>
<dbReference type="Gene3D" id="3.40.50.10860">
    <property type="entry name" value="Leucine Dehydrogenase, chain A, domain 1"/>
    <property type="match status" value="1"/>
</dbReference>
<dbReference type="Proteomes" id="UP001359485">
    <property type="component" value="Unassembled WGS sequence"/>
</dbReference>
<dbReference type="EMBL" id="JAWJWE010000036">
    <property type="protein sequence ID" value="KAK6629918.1"/>
    <property type="molecule type" value="Genomic_DNA"/>
</dbReference>
<evidence type="ECO:0000259" key="8">
    <source>
        <dbReference type="Pfam" id="PF00763"/>
    </source>
</evidence>
<dbReference type="GO" id="GO:0004487">
    <property type="term" value="F:methylenetetrahydrofolate dehydrogenase (NAD+) activity"/>
    <property type="evidence" value="ECO:0007669"/>
    <property type="project" value="TreeGrafter"/>
</dbReference>
<proteinExistence type="inferred from homology"/>
<reference evidence="11 13" key="1">
    <citation type="submission" date="2023-10" db="EMBL/GenBank/DDBJ databases">
        <title>Genomes of two closely related lineages of the louse Polyplax serrata with different host specificities.</title>
        <authorList>
            <person name="Martinu J."/>
            <person name="Tarabai H."/>
            <person name="Stefka J."/>
            <person name="Hypsa V."/>
        </authorList>
    </citation>
    <scope>NUCLEOTIDE SEQUENCE [LARGE SCALE GENOMIC DNA]</scope>
    <source>
        <strain evidence="10">98ZLc_SE</strain>
        <strain evidence="11">HR10_N</strain>
    </source>
</reference>
<dbReference type="PRINTS" id="PR00085">
    <property type="entry name" value="THFDHDRGNASE"/>
</dbReference>
<keyword evidence="3" id="KW-0554">One-carbon metabolism</keyword>
<accession>A0AAN8RXH3</accession>
<evidence type="ECO:0000256" key="6">
    <source>
        <dbReference type="ARBA" id="ARBA00023268"/>
    </source>
</evidence>
<dbReference type="GO" id="GO:0005739">
    <property type="term" value="C:mitochondrion"/>
    <property type="evidence" value="ECO:0007669"/>
    <property type="project" value="TreeGrafter"/>
</dbReference>
<dbReference type="Gene3D" id="3.40.50.720">
    <property type="entry name" value="NAD(P)-binding Rossmann-like Domain"/>
    <property type="match status" value="1"/>
</dbReference>
<evidence type="ECO:0000313" key="13">
    <source>
        <dbReference type="Proteomes" id="UP001372834"/>
    </source>
</evidence>
<dbReference type="CDD" id="cd01080">
    <property type="entry name" value="NAD_bind_m-THF_DH_Cyclohyd"/>
    <property type="match status" value="1"/>
</dbReference>
<dbReference type="EMBL" id="JAWJWF010000045">
    <property type="protein sequence ID" value="KAK6626489.1"/>
    <property type="molecule type" value="Genomic_DNA"/>
</dbReference>
<evidence type="ECO:0000256" key="7">
    <source>
        <dbReference type="ARBA" id="ARBA00036357"/>
    </source>
</evidence>
<gene>
    <name evidence="11" type="ORF">RUM43_003739</name>
    <name evidence="10" type="ORF">RUM44_008962</name>
</gene>
<organism evidence="11 13">
    <name type="scientific">Polyplax serrata</name>
    <name type="common">Common mouse louse</name>
    <dbReference type="NCBI Taxonomy" id="468196"/>
    <lineage>
        <taxon>Eukaryota</taxon>
        <taxon>Metazoa</taxon>
        <taxon>Ecdysozoa</taxon>
        <taxon>Arthropoda</taxon>
        <taxon>Hexapoda</taxon>
        <taxon>Insecta</taxon>
        <taxon>Pterygota</taxon>
        <taxon>Neoptera</taxon>
        <taxon>Paraneoptera</taxon>
        <taxon>Psocodea</taxon>
        <taxon>Troctomorpha</taxon>
        <taxon>Phthiraptera</taxon>
        <taxon>Anoplura</taxon>
        <taxon>Polyplacidae</taxon>
        <taxon>Polyplax</taxon>
    </lineage>
</organism>
<keyword evidence="6" id="KW-0511">Multifunctional enzyme</keyword>
<dbReference type="FunFam" id="3.40.50.10860:FF:000005">
    <property type="entry name" value="C-1-tetrahydrofolate synthase, cytoplasmic, putative"/>
    <property type="match status" value="1"/>
</dbReference>
<dbReference type="HAMAP" id="MF_01576">
    <property type="entry name" value="THF_DHG_CYH"/>
    <property type="match status" value="1"/>
</dbReference>
<dbReference type="InterPro" id="IPR000672">
    <property type="entry name" value="THF_DH/CycHdrlase"/>
</dbReference>
<feature type="domain" description="Tetrahydrofolate dehydrogenase/cyclohydrolase NAD(P)-binding" evidence="9">
    <location>
        <begin position="140"/>
        <end position="297"/>
    </location>
</feature>
<comment type="caution">
    <text evidence="11">The sequence shown here is derived from an EMBL/GenBank/DDBJ whole genome shotgun (WGS) entry which is preliminary data.</text>
</comment>
<evidence type="ECO:0000259" key="9">
    <source>
        <dbReference type="Pfam" id="PF02882"/>
    </source>
</evidence>
<evidence type="ECO:0000256" key="1">
    <source>
        <dbReference type="ARBA" id="ARBA00011738"/>
    </source>
</evidence>
<dbReference type="AlphaFoldDB" id="A0AAN8RXH3"/>
<dbReference type="GO" id="GO:0035999">
    <property type="term" value="P:tetrahydrofolate interconversion"/>
    <property type="evidence" value="ECO:0007669"/>
    <property type="project" value="TreeGrafter"/>
</dbReference>
<evidence type="ECO:0000313" key="11">
    <source>
        <dbReference type="EMBL" id="KAK6629918.1"/>
    </source>
</evidence>
<evidence type="ECO:0000256" key="4">
    <source>
        <dbReference type="ARBA" id="ARBA00022801"/>
    </source>
</evidence>
<name>A0AAN8RXH3_POLSC</name>
<dbReference type="PROSITE" id="PS00766">
    <property type="entry name" value="THF_DHG_CYH_1"/>
    <property type="match status" value="1"/>
</dbReference>
<dbReference type="GO" id="GO:0004488">
    <property type="term" value="F:methylenetetrahydrofolate dehydrogenase (NADP+) activity"/>
    <property type="evidence" value="ECO:0007669"/>
    <property type="project" value="InterPro"/>
</dbReference>
<evidence type="ECO:0000313" key="12">
    <source>
        <dbReference type="Proteomes" id="UP001359485"/>
    </source>
</evidence>
<dbReference type="InterPro" id="IPR046346">
    <property type="entry name" value="Aminoacid_DH-like_N_sf"/>
</dbReference>
<dbReference type="Pfam" id="PF02882">
    <property type="entry name" value="THF_DHG_CYH_C"/>
    <property type="match status" value="1"/>
</dbReference>
<evidence type="ECO:0000256" key="5">
    <source>
        <dbReference type="ARBA" id="ARBA00023002"/>
    </source>
</evidence>
<dbReference type="InterPro" id="IPR020631">
    <property type="entry name" value="THF_DH/CycHdrlase_NAD-bd_dom"/>
</dbReference>
<protein>
    <recommendedName>
        <fullName evidence="2">methenyltetrahydrofolate cyclohydrolase</fullName>
        <ecNumber evidence="2">3.5.4.9</ecNumber>
    </recommendedName>
</protein>
<dbReference type="FunFam" id="3.40.50.720:FF:000070">
    <property type="entry name" value="probable bifunctional methylenetetrahydrofolate dehydrogenase/cyclohydrolase 2"/>
    <property type="match status" value="1"/>
</dbReference>
<dbReference type="InterPro" id="IPR020630">
    <property type="entry name" value="THF_DH/CycHdrlase_cat_dom"/>
</dbReference>
<feature type="domain" description="Tetrahydrofolate dehydrogenase/cyclohydrolase catalytic" evidence="8">
    <location>
        <begin position="6"/>
        <end position="121"/>
    </location>
</feature>
<dbReference type="PANTHER" id="PTHR48099">
    <property type="entry name" value="C-1-TETRAHYDROFOLATE SYNTHASE, CYTOPLASMIC-RELATED"/>
    <property type="match status" value="1"/>
</dbReference>
<dbReference type="Proteomes" id="UP001372834">
    <property type="component" value="Unassembled WGS sequence"/>
</dbReference>
<dbReference type="Pfam" id="PF00763">
    <property type="entry name" value="THF_DHG_CYH"/>
    <property type="match status" value="1"/>
</dbReference>
<sequence length="306" mass="33138">MTAKIIDGKKIASEIQEELKIETEKWVSAGNRRPSLVAILVGEDPASSTYVANKMKAAQNTGIVSKTEKFEASLSESDLLKKIDELNKDDNIDGILVQLPLPEHMNEKRICSSVTHEKDVDGFHILNIGNLVLGQQALPPCTPAGVMELLKRSGVETFGKNAVVCGRSKNVGLPLALMMHSDGKDGQYSMDSTTIICHRYTPREELARFAKSADIIITATGVPHLITKDMVKPGACIIDVGITRIRDPNTGKTKLVGDVDFDNVKELAGHITPVPGGVGPMTVTMLMKNTIQAAKYRAQKKKAALV</sequence>
<evidence type="ECO:0000256" key="3">
    <source>
        <dbReference type="ARBA" id="ARBA00022563"/>
    </source>
</evidence>
<dbReference type="SUPFAM" id="SSF51735">
    <property type="entry name" value="NAD(P)-binding Rossmann-fold domains"/>
    <property type="match status" value="1"/>
</dbReference>
<keyword evidence="4" id="KW-0378">Hydrolase</keyword>
<comment type="subunit">
    <text evidence="1">Homodimer.</text>
</comment>
<dbReference type="PANTHER" id="PTHR48099:SF11">
    <property type="entry name" value="BIFUNCTIONAL METHYLENETETRAHYDROFOLATE DEHYDROGENASE_CYCLOHYDROLASE, MITOCHONDRIAL"/>
    <property type="match status" value="1"/>
</dbReference>
<dbReference type="PROSITE" id="PS00767">
    <property type="entry name" value="THF_DHG_CYH_2"/>
    <property type="match status" value="1"/>
</dbReference>
<dbReference type="GO" id="GO:0004477">
    <property type="term" value="F:methenyltetrahydrofolate cyclohydrolase activity"/>
    <property type="evidence" value="ECO:0007669"/>
    <property type="project" value="UniProtKB-EC"/>
</dbReference>
<dbReference type="EC" id="3.5.4.9" evidence="2"/>
<keyword evidence="12" id="KW-1185">Reference proteome</keyword>